<reference evidence="3 4" key="1">
    <citation type="journal article" date="2014" name="Genome Announc.">
        <title>Draft genome sequence of Sclerotinia borealis, a psychrophilic plant pathogenic fungus.</title>
        <authorList>
            <person name="Mardanov A.V."/>
            <person name="Beletsky A.V."/>
            <person name="Kadnikov V.V."/>
            <person name="Ignatov A.N."/>
            <person name="Ravin N.V."/>
        </authorList>
    </citation>
    <scope>NUCLEOTIDE SEQUENCE [LARGE SCALE GENOMIC DNA]</scope>
    <source>
        <strain evidence="4">F-4157</strain>
    </source>
</reference>
<proteinExistence type="predicted"/>
<feature type="region of interest" description="Disordered" evidence="2">
    <location>
        <begin position="291"/>
        <end position="346"/>
    </location>
</feature>
<feature type="coiled-coil region" evidence="1">
    <location>
        <begin position="221"/>
        <end position="248"/>
    </location>
</feature>
<protein>
    <submittedName>
        <fullName evidence="3">Uncharacterized protein</fullName>
    </submittedName>
</protein>
<keyword evidence="1" id="KW-0175">Coiled coil</keyword>
<keyword evidence="4" id="KW-1185">Reference proteome</keyword>
<evidence type="ECO:0000256" key="1">
    <source>
        <dbReference type="SAM" id="Coils"/>
    </source>
</evidence>
<sequence>MADLQQANPFDILGLLPLMDTTYDVISSGKRSASSFAKKLGEQVLFTLIKINNTADTLYELVRCQGLTYHFCDMRESYSWRSTWNPKSKKPTPIPDWAESLRNFREILDKCWYRGSYEMEHHQWVLRNKIIELETNCQKSAYLLKEKDREIEKQMKLFATTEEELQLSKKANKNLDIHLTMFEHRLKTWSRAESDIQDQIQTSIIKKEQIQTKLTASKDSRKILQEKLEGANIKLEAIYRRLENIIKEQIDSKNRVLLLQPVASGVTDNREEKHQLVTFGDTTNVVDLTSDRDEDIRNSGSSKISERSKPQYNPHDYSIGSNKTTKKVLDRRVTKRWRCTSPKNGR</sequence>
<dbReference type="EMBL" id="AYSA01000191">
    <property type="protein sequence ID" value="ESZ95315.1"/>
    <property type="molecule type" value="Genomic_DNA"/>
</dbReference>
<dbReference type="Proteomes" id="UP000019487">
    <property type="component" value="Unassembled WGS sequence"/>
</dbReference>
<evidence type="ECO:0000256" key="2">
    <source>
        <dbReference type="SAM" id="MobiDB-lite"/>
    </source>
</evidence>
<dbReference type="HOGENOM" id="CLU_855706_0_0_1"/>
<evidence type="ECO:0000313" key="3">
    <source>
        <dbReference type="EMBL" id="ESZ95315.1"/>
    </source>
</evidence>
<gene>
    <name evidence="3" type="ORF">SBOR_4300</name>
</gene>
<evidence type="ECO:0000313" key="4">
    <source>
        <dbReference type="Proteomes" id="UP000019487"/>
    </source>
</evidence>
<name>W9CLF7_SCLBF</name>
<accession>W9CLF7</accession>
<organism evidence="3 4">
    <name type="scientific">Sclerotinia borealis (strain F-4128)</name>
    <dbReference type="NCBI Taxonomy" id="1432307"/>
    <lineage>
        <taxon>Eukaryota</taxon>
        <taxon>Fungi</taxon>
        <taxon>Dikarya</taxon>
        <taxon>Ascomycota</taxon>
        <taxon>Pezizomycotina</taxon>
        <taxon>Leotiomycetes</taxon>
        <taxon>Helotiales</taxon>
        <taxon>Sclerotiniaceae</taxon>
        <taxon>Sclerotinia</taxon>
    </lineage>
</organism>
<dbReference type="AlphaFoldDB" id="W9CLF7"/>
<comment type="caution">
    <text evidence="3">The sequence shown here is derived from an EMBL/GenBank/DDBJ whole genome shotgun (WGS) entry which is preliminary data.</text>
</comment>